<accession>A0A813LJM7</accession>
<feature type="non-terminal residue" evidence="1">
    <location>
        <position position="215"/>
    </location>
</feature>
<evidence type="ECO:0000313" key="1">
    <source>
        <dbReference type="EMBL" id="CAE8729051.1"/>
    </source>
</evidence>
<sequence length="215" mass="22610">MRGALGAASGCPAGSPEGAALAFWSWWTAAPSSAEEPKALLMAGSGAGTAVALLRRASEASVAPRFPAVAELCSASSAERVLAAVGQGGVKTLLKDQLGPTSVAPLSLALPQASKSFEGPEQFRPSPALSSSFSGRRPARRLVVLVDDLSLPMRQPQTNKKKRNNMSAVIKLYNSRLLGTPNTTTTMKQQQQEQKLFVPCSNEVYDLAHMACSIE</sequence>
<evidence type="ECO:0000313" key="2">
    <source>
        <dbReference type="Proteomes" id="UP000626109"/>
    </source>
</evidence>
<organism evidence="1 2">
    <name type="scientific">Polarella glacialis</name>
    <name type="common">Dinoflagellate</name>
    <dbReference type="NCBI Taxonomy" id="89957"/>
    <lineage>
        <taxon>Eukaryota</taxon>
        <taxon>Sar</taxon>
        <taxon>Alveolata</taxon>
        <taxon>Dinophyceae</taxon>
        <taxon>Suessiales</taxon>
        <taxon>Suessiaceae</taxon>
        <taxon>Polarella</taxon>
    </lineage>
</organism>
<comment type="caution">
    <text evidence="1">The sequence shown here is derived from an EMBL/GenBank/DDBJ whole genome shotgun (WGS) entry which is preliminary data.</text>
</comment>
<reference evidence="1" key="1">
    <citation type="submission" date="2021-02" db="EMBL/GenBank/DDBJ databases">
        <authorList>
            <person name="Dougan E. K."/>
            <person name="Rhodes N."/>
            <person name="Thang M."/>
            <person name="Chan C."/>
        </authorList>
    </citation>
    <scope>NUCLEOTIDE SEQUENCE</scope>
</reference>
<dbReference type="AlphaFoldDB" id="A0A813LJM7"/>
<dbReference type="Proteomes" id="UP000626109">
    <property type="component" value="Unassembled WGS sequence"/>
</dbReference>
<protein>
    <submittedName>
        <fullName evidence="1">Uncharacterized protein</fullName>
    </submittedName>
</protein>
<name>A0A813LJM7_POLGL</name>
<proteinExistence type="predicted"/>
<gene>
    <name evidence="1" type="ORF">PGLA2088_LOCUS45306</name>
</gene>
<dbReference type="EMBL" id="CAJNNW010035648">
    <property type="protein sequence ID" value="CAE8729051.1"/>
    <property type="molecule type" value="Genomic_DNA"/>
</dbReference>